<dbReference type="EMBL" id="CM056743">
    <property type="protein sequence ID" value="KAJ8673647.1"/>
    <property type="molecule type" value="Genomic_DNA"/>
</dbReference>
<sequence length="102" mass="10691">MHNGKFTISHSLAVDISPLIFLFWHLSFGKLPVIPLLPDKGGFAPAEADFALARSVVLVAGAAPPEVRSGSPCEGAAFLCEGVDTPRERVDSPCDGADLACE</sequence>
<name>A0ACC2NTU6_9HYME</name>
<comment type="caution">
    <text evidence="1">The sequence shown here is derived from an EMBL/GenBank/DDBJ whole genome shotgun (WGS) entry which is preliminary data.</text>
</comment>
<organism evidence="1 2">
    <name type="scientific">Eretmocerus hayati</name>
    <dbReference type="NCBI Taxonomy" id="131215"/>
    <lineage>
        <taxon>Eukaryota</taxon>
        <taxon>Metazoa</taxon>
        <taxon>Ecdysozoa</taxon>
        <taxon>Arthropoda</taxon>
        <taxon>Hexapoda</taxon>
        <taxon>Insecta</taxon>
        <taxon>Pterygota</taxon>
        <taxon>Neoptera</taxon>
        <taxon>Endopterygota</taxon>
        <taxon>Hymenoptera</taxon>
        <taxon>Apocrita</taxon>
        <taxon>Proctotrupomorpha</taxon>
        <taxon>Chalcidoidea</taxon>
        <taxon>Aphelinidae</taxon>
        <taxon>Aphelininae</taxon>
        <taxon>Eretmocerus</taxon>
    </lineage>
</organism>
<keyword evidence="2" id="KW-1185">Reference proteome</keyword>
<accession>A0ACC2NTU6</accession>
<reference evidence="1" key="1">
    <citation type="submission" date="2023-04" db="EMBL/GenBank/DDBJ databases">
        <title>A chromosome-level genome assembly of the parasitoid wasp Eretmocerus hayati.</title>
        <authorList>
            <person name="Zhong Y."/>
            <person name="Liu S."/>
            <person name="Liu Y."/>
        </authorList>
    </citation>
    <scope>NUCLEOTIDE SEQUENCE</scope>
    <source>
        <strain evidence="1">ZJU_SS_LIU_2023</strain>
    </source>
</reference>
<protein>
    <submittedName>
        <fullName evidence="1">Uncharacterized protein</fullName>
    </submittedName>
</protein>
<gene>
    <name evidence="1" type="ORF">QAD02_004909</name>
</gene>
<evidence type="ECO:0000313" key="1">
    <source>
        <dbReference type="EMBL" id="KAJ8673647.1"/>
    </source>
</evidence>
<dbReference type="Proteomes" id="UP001239111">
    <property type="component" value="Chromosome 3"/>
</dbReference>
<evidence type="ECO:0000313" key="2">
    <source>
        <dbReference type="Proteomes" id="UP001239111"/>
    </source>
</evidence>
<proteinExistence type="predicted"/>